<dbReference type="AlphaFoldDB" id="A0A1G7AIL7"/>
<evidence type="ECO:0000313" key="2">
    <source>
        <dbReference type="Proteomes" id="UP000199034"/>
    </source>
</evidence>
<accession>A0A1G7AIL7</accession>
<protein>
    <recommendedName>
        <fullName evidence="3">Sucrase/ferredoxin-like</fullName>
    </recommendedName>
</protein>
<dbReference type="InterPro" id="IPR009737">
    <property type="entry name" value="Aim32/Apd1-like"/>
</dbReference>
<gene>
    <name evidence="1" type="ORF">SAMN05421872_115111</name>
</gene>
<dbReference type="STRING" id="1045774.SAMN05421872_115111"/>
<name>A0A1G7AIL7_9ACTN</name>
<dbReference type="InterPro" id="IPR036249">
    <property type="entry name" value="Thioredoxin-like_sf"/>
</dbReference>
<dbReference type="SUPFAM" id="SSF52833">
    <property type="entry name" value="Thioredoxin-like"/>
    <property type="match status" value="1"/>
</dbReference>
<organism evidence="1 2">
    <name type="scientific">Nocardioides lianchengensis</name>
    <dbReference type="NCBI Taxonomy" id="1045774"/>
    <lineage>
        <taxon>Bacteria</taxon>
        <taxon>Bacillati</taxon>
        <taxon>Actinomycetota</taxon>
        <taxon>Actinomycetes</taxon>
        <taxon>Propionibacteriales</taxon>
        <taxon>Nocardioidaceae</taxon>
        <taxon>Nocardioides</taxon>
    </lineage>
</organism>
<keyword evidence="2" id="KW-1185">Reference proteome</keyword>
<dbReference type="Pfam" id="PF06999">
    <property type="entry name" value="Suc_Fer-like"/>
    <property type="match status" value="1"/>
</dbReference>
<reference evidence="1 2" key="1">
    <citation type="submission" date="2016-10" db="EMBL/GenBank/DDBJ databases">
        <authorList>
            <person name="de Groot N.N."/>
        </authorList>
    </citation>
    <scope>NUCLEOTIDE SEQUENCE [LARGE SCALE GENOMIC DNA]</scope>
    <source>
        <strain evidence="1 2">CGMCC 4.6858</strain>
    </source>
</reference>
<sequence length="263" mass="27344">MICSALSAADGEPQAGTAPTDAEWLFVEHPGPWGAKAADDLGLSVPRVRVQLIRRHGRSSPESGVRLFAATLGAEVSVRTAVVPSLAALDDATWTPYDEPLLLVCTNGRRDRCCSELGRPVAAALAERWPDATWETTHLGGHRFSGTLLALPAGVALGRLSVATAVSAVEALLTGSLPDLGLVRGRAGLPGPAQAAELELRRTAGLTGLDDVSVTGTAGDEVTLRTASGERRATVTTTRGEPRQQSCGDAKLKAAPSYLVALR</sequence>
<dbReference type="CDD" id="cd03062">
    <property type="entry name" value="TRX_Fd_Sucrase"/>
    <property type="match status" value="1"/>
</dbReference>
<evidence type="ECO:0008006" key="3">
    <source>
        <dbReference type="Google" id="ProtNLM"/>
    </source>
</evidence>
<evidence type="ECO:0000313" key="1">
    <source>
        <dbReference type="EMBL" id="SDE13885.1"/>
    </source>
</evidence>
<proteinExistence type="predicted"/>
<dbReference type="EMBL" id="FMZM01000015">
    <property type="protein sequence ID" value="SDE13885.1"/>
    <property type="molecule type" value="Genomic_DNA"/>
</dbReference>
<dbReference type="Proteomes" id="UP000199034">
    <property type="component" value="Unassembled WGS sequence"/>
</dbReference>
<dbReference type="RefSeq" id="WP_170867217.1">
    <property type="nucleotide sequence ID" value="NZ_FMZM01000015.1"/>
</dbReference>